<evidence type="ECO:0000313" key="1">
    <source>
        <dbReference type="EMBL" id="KAG8204077.1"/>
    </source>
</evidence>
<protein>
    <submittedName>
        <fullName evidence="1">Uncharacterized protein</fullName>
    </submittedName>
</protein>
<proteinExistence type="predicted"/>
<organism evidence="1 2">
    <name type="scientific">Candida africana</name>
    <dbReference type="NCBI Taxonomy" id="241526"/>
    <lineage>
        <taxon>Eukaryota</taxon>
        <taxon>Fungi</taxon>
        <taxon>Dikarya</taxon>
        <taxon>Ascomycota</taxon>
        <taxon>Saccharomycotina</taxon>
        <taxon>Pichiomycetes</taxon>
        <taxon>Debaryomycetaceae</taxon>
        <taxon>Candida/Lodderomyces clade</taxon>
        <taxon>Candida</taxon>
    </lineage>
</organism>
<dbReference type="EMBL" id="JAENJO010000002">
    <property type="protein sequence ID" value="KAG8204077.1"/>
    <property type="molecule type" value="Genomic_DNA"/>
</dbReference>
<dbReference type="Proteomes" id="UP000742417">
    <property type="component" value="Unassembled WGS sequence"/>
</dbReference>
<reference evidence="1" key="1">
    <citation type="submission" date="2020-12" db="EMBL/GenBank/DDBJ databases">
        <title>Draft Genome of Candida africana.</title>
        <authorList>
            <person name="Ayanbimpe G.M."/>
            <person name="Enweani I.B."/>
            <person name="Aguiyi J.C."/>
            <person name="Nnadi U.P."/>
            <person name="Izam Y."/>
            <person name="Ubani A."/>
            <person name="Ngene A.C."/>
        </authorList>
    </citation>
    <scope>NUCLEOTIDE SEQUENCE</scope>
    <source>
        <strain evidence="1">CEC4854</strain>
    </source>
</reference>
<name>A0ACB7FS42_9ASCO</name>
<feature type="non-terminal residue" evidence="1">
    <location>
        <position position="1"/>
    </location>
</feature>
<comment type="caution">
    <text evidence="1">The sequence shown here is derived from an EMBL/GenBank/DDBJ whole genome shotgun (WGS) entry which is preliminary data.</text>
</comment>
<evidence type="ECO:0000313" key="2">
    <source>
        <dbReference type="Proteomes" id="UP000742417"/>
    </source>
</evidence>
<keyword evidence="2" id="KW-1185">Reference proteome</keyword>
<accession>A0ACB7FS42</accession>
<sequence>MTIQALPLTALVEYKNNTQESWNKNRKSNTKSNTKSNSPVKPAANLVLPPLPPLPPSTPPSKITTNNSTQPTMSRASLTRLEVESGSSKSLPISFPYYFLDQGDPEDTFNLWQRQEDSLTNISNRKDEHLPSQSPTPQVDTERIDSTKKLNNDEVFNPVPKRFSQFIIDQQNPYVSQRLDNLSTISPSMQSERYIMRSLTPLTGTNKKRAGLLVMNPEQQENNSKRTSDELISPRREISDSIGSQATIFSTRQELHNVPLVNRNVKKSNTIFRRRNNKSKRTSNVRVQTSSSDASVLTRKNAIRSKQGSWLYRLKVRLQRMVAKFKFYSFKVSSRRSASIRRSKSTKLVRKHRENPQNRDMKRIQSIRVSSSRFNHISSPLTNPHLGKQPVFQVATIDDNLKFLAGAPKESVYMGNNRSESQGKLNHLSEYIQQQEQDYMQKMIDNKATSETSKLILPSPDFNDTRSELLTESVTTHVKTIDEPLSRQPPAPPPHLDNSFNNINMGSRNVSLAQQRDLQHQVHSHSQNEVRQYEIAELWNSYLKQVLFKRILLRQEINMFQNFMATLATSNNQPNTRHNIAESTVGTSSYNESSILAPLKSMRGEKSVVSSYCSHSSRCQSNYSSSDKQDTASVYTTGSSESNLETKEYNYEDEEFNKKVLNRRSMLGEMLEYLSEEDDENVEDDESVASLQKTYSIVSSGKHSDVLLKTYGTVIRRSNSKPSSPLKRSFGLNHSLSSIVS</sequence>
<gene>
    <name evidence="1" type="ORF">GWM34_01240</name>
</gene>